<dbReference type="PANTHER" id="PTHR14388">
    <property type="entry name" value="T CELL-SPECIFIC ADAPTER PROTEIN TSAD"/>
    <property type="match status" value="1"/>
</dbReference>
<evidence type="ECO:0000256" key="2">
    <source>
        <dbReference type="SAM" id="MobiDB-lite"/>
    </source>
</evidence>
<evidence type="ECO:0000256" key="1">
    <source>
        <dbReference type="ARBA" id="ARBA00022999"/>
    </source>
</evidence>
<feature type="region of interest" description="Disordered" evidence="2">
    <location>
        <begin position="33"/>
        <end position="65"/>
    </location>
</feature>
<dbReference type="RefSeq" id="XP_031428614.1">
    <property type="nucleotide sequence ID" value="XM_031572754.2"/>
</dbReference>
<dbReference type="KEGG" id="char:105892848"/>
<evidence type="ECO:0000313" key="4">
    <source>
        <dbReference type="RefSeq" id="XP_031428614.1"/>
    </source>
</evidence>
<feature type="region of interest" description="Disordered" evidence="2">
    <location>
        <begin position="122"/>
        <end position="207"/>
    </location>
</feature>
<feature type="region of interest" description="Disordered" evidence="2">
    <location>
        <begin position="226"/>
        <end position="262"/>
    </location>
</feature>
<keyword evidence="1" id="KW-0727">SH2 domain</keyword>
<name>A0A6P8FQH6_CLUHA</name>
<dbReference type="PANTHER" id="PTHR14388:SF5">
    <property type="entry name" value="SH2 DOMAIN-CONTAINING PROTEIN 4A"/>
    <property type="match status" value="1"/>
</dbReference>
<accession>A0A6P8FQH6</accession>
<dbReference type="Proteomes" id="UP000515152">
    <property type="component" value="Chromosome 8"/>
</dbReference>
<keyword evidence="3" id="KW-1185">Reference proteome</keyword>
<proteinExistence type="predicted"/>
<feature type="compositionally biased region" description="Basic and acidic residues" evidence="2">
    <location>
        <begin position="33"/>
        <end position="42"/>
    </location>
</feature>
<feature type="compositionally biased region" description="Polar residues" evidence="2">
    <location>
        <begin position="416"/>
        <end position="430"/>
    </location>
</feature>
<protein>
    <submittedName>
        <fullName evidence="4">Protein rtoA</fullName>
    </submittedName>
</protein>
<reference evidence="4" key="1">
    <citation type="submission" date="2025-08" db="UniProtKB">
        <authorList>
            <consortium name="RefSeq"/>
        </authorList>
    </citation>
    <scope>IDENTIFICATION</scope>
</reference>
<dbReference type="AlphaFoldDB" id="A0A6P8FQH6"/>
<feature type="region of interest" description="Disordered" evidence="2">
    <location>
        <begin position="415"/>
        <end position="452"/>
    </location>
</feature>
<dbReference type="GeneID" id="105892848"/>
<evidence type="ECO:0000313" key="3">
    <source>
        <dbReference type="Proteomes" id="UP000515152"/>
    </source>
</evidence>
<organism evidence="3 4">
    <name type="scientific">Clupea harengus</name>
    <name type="common">Atlantic herring</name>
    <dbReference type="NCBI Taxonomy" id="7950"/>
    <lineage>
        <taxon>Eukaryota</taxon>
        <taxon>Metazoa</taxon>
        <taxon>Chordata</taxon>
        <taxon>Craniata</taxon>
        <taxon>Vertebrata</taxon>
        <taxon>Euteleostomi</taxon>
        <taxon>Actinopterygii</taxon>
        <taxon>Neopterygii</taxon>
        <taxon>Teleostei</taxon>
        <taxon>Clupei</taxon>
        <taxon>Clupeiformes</taxon>
        <taxon>Clupeoidei</taxon>
        <taxon>Clupeidae</taxon>
        <taxon>Clupea</taxon>
    </lineage>
</organism>
<dbReference type="GO" id="GO:0005737">
    <property type="term" value="C:cytoplasm"/>
    <property type="evidence" value="ECO:0007669"/>
    <property type="project" value="TreeGrafter"/>
</dbReference>
<gene>
    <name evidence="4" type="primary">zgc:100829</name>
</gene>
<dbReference type="OrthoDB" id="10003345at2759"/>
<sequence>MLQQILKDMYIEPDLLEALNEDQKKTLFHKMRQEQVRRWKEREEEEEEEEEAHRPKPKTGNSKSVSWLLGRDGDVQVIVIGEVDELKSKLIYTGLGERNTSSLCNNSRIQAATCKSTLINRAPTDSVRSGRENHPPRAQAGIQLNLKDNTEEVRTSPPLQVATSELKPSIDSAPPQPHESQEDVTDSGHTTDDAPASPPPVYRPHLRPVSMVTPSAYLSAASLLRAPDRSGSGSSGSSGSSSSALLGGSSSGSSALLGGSSGSSALLGGSGSSALLGGSGSSSGSSGSSALLGGSSSSGSSGSSALLGGSSALLGGSSSSGSSGSSALLGGSSGSSALLGGSSSSSALLGGSSSSRGKEFRVGAASKRGVSVDQVGGAAAPSAPAAPAAPAGAEACVGRGRVAQLMKTFSVCGETPTITPAGSQTAQAGRSTKPPIATKPGHLRLQQSASLR</sequence>